<reference evidence="1 2" key="1">
    <citation type="submission" date="2024-04" db="EMBL/GenBank/DDBJ databases">
        <authorList>
            <person name="Waldvogel A.-M."/>
            <person name="Schoenle A."/>
        </authorList>
    </citation>
    <scope>NUCLEOTIDE SEQUENCE [LARGE SCALE GENOMIC DNA]</scope>
</reference>
<evidence type="ECO:0000313" key="2">
    <source>
        <dbReference type="Proteomes" id="UP001497482"/>
    </source>
</evidence>
<evidence type="ECO:0000313" key="1">
    <source>
        <dbReference type="EMBL" id="CAL1609551.1"/>
    </source>
</evidence>
<name>A0AAV2M853_KNICA</name>
<organism evidence="1 2">
    <name type="scientific">Knipowitschia caucasica</name>
    <name type="common">Caucasian dwarf goby</name>
    <name type="synonym">Pomatoschistus caucasicus</name>
    <dbReference type="NCBI Taxonomy" id="637954"/>
    <lineage>
        <taxon>Eukaryota</taxon>
        <taxon>Metazoa</taxon>
        <taxon>Chordata</taxon>
        <taxon>Craniata</taxon>
        <taxon>Vertebrata</taxon>
        <taxon>Euteleostomi</taxon>
        <taxon>Actinopterygii</taxon>
        <taxon>Neopterygii</taxon>
        <taxon>Teleostei</taxon>
        <taxon>Neoteleostei</taxon>
        <taxon>Acanthomorphata</taxon>
        <taxon>Gobiaria</taxon>
        <taxon>Gobiiformes</taxon>
        <taxon>Gobioidei</taxon>
        <taxon>Gobiidae</taxon>
        <taxon>Gobiinae</taxon>
        <taxon>Knipowitschia</taxon>
    </lineage>
</organism>
<dbReference type="Proteomes" id="UP001497482">
    <property type="component" value="Chromosome 6"/>
</dbReference>
<keyword evidence="2" id="KW-1185">Reference proteome</keyword>
<gene>
    <name evidence="1" type="ORF">KC01_LOCUS36268</name>
</gene>
<protein>
    <submittedName>
        <fullName evidence="1">Uncharacterized protein</fullName>
    </submittedName>
</protein>
<dbReference type="AlphaFoldDB" id="A0AAV2M853"/>
<sequence>MGVLRTTPRNFGQALSESVNLYLHLLPSFLLLLRFFIPTLAQCHGGTKVIVGAGGERRSDLSYTCPSERMLCMRPLPPPSAVAEPPLLKMQLMVTHIP</sequence>
<proteinExistence type="predicted"/>
<accession>A0AAV2M853</accession>
<dbReference type="EMBL" id="OZ035828">
    <property type="protein sequence ID" value="CAL1609551.1"/>
    <property type="molecule type" value="Genomic_DNA"/>
</dbReference>